<evidence type="ECO:0000313" key="3">
    <source>
        <dbReference type="EMBL" id="PJO64801.1"/>
    </source>
</evidence>
<dbReference type="OrthoDB" id="6451163at2"/>
<dbReference type="EMBL" id="PHRB01000018">
    <property type="protein sequence ID" value="PJO64801.1"/>
    <property type="molecule type" value="Genomic_DNA"/>
</dbReference>
<dbReference type="OMA" id="WYIAVRQ"/>
<dbReference type="SMR" id="A0A095S4T5"/>
<sequence>MSAQVIQIGRQRFVGGLFWQSLSRRNELRAEAVELAKKLKFDLMVLRIDRGVAAAGYANTRDGFAPGHLSLGAMVSRAIALEGAFYNGRRQPAPNWLGAFALPDGRWAYFAVRDHAFMPNGDWVGSREEALERLHTDYAWGGWNVVIGEPELERQGFQNFQPKRLDDLLPRRGGRPRTERWWALRPVERRLSPRAALIAATAACVVLGGAFAYWHHRAKVEAEEREAALERVRAELAARQARSGPVAPPWAALPDALAFARACAMRFGRLAPGGWRLERYECTPGTAHYAWARNGSNVRYLLVVEPGATLDTDGERATLDVPLTAPTANDTPLADDSVVRTQLLARLQWLDAAAKLERLLPEQGPRAPLANLAQQAAALPASPTWRAYRLNANLGGIAPPEFVRAIDVPGLRVERIAYQNNQWTLEGVLYAK</sequence>
<organism evidence="2 4">
    <name type="scientific">Burkholderia pseudomallei</name>
    <name type="common">Pseudomonas pseudomallei</name>
    <dbReference type="NCBI Taxonomy" id="28450"/>
    <lineage>
        <taxon>Bacteria</taxon>
        <taxon>Pseudomonadati</taxon>
        <taxon>Pseudomonadota</taxon>
        <taxon>Betaproteobacteria</taxon>
        <taxon>Burkholderiales</taxon>
        <taxon>Burkholderiaceae</taxon>
        <taxon>Burkholderia</taxon>
        <taxon>pseudomallei group</taxon>
    </lineage>
</organism>
<accession>A0A095S4T5</accession>
<evidence type="ECO:0000313" key="5">
    <source>
        <dbReference type="Proteomes" id="UP000231878"/>
    </source>
</evidence>
<evidence type="ECO:0000256" key="1">
    <source>
        <dbReference type="SAM" id="Coils"/>
    </source>
</evidence>
<evidence type="ECO:0000313" key="2">
    <source>
        <dbReference type="EMBL" id="KGX20200.1"/>
    </source>
</evidence>
<reference evidence="2 4" key="1">
    <citation type="submission" date="2014-08" db="EMBL/GenBank/DDBJ databases">
        <authorList>
            <person name="Bunnell A."/>
            <person name="Chain P.S."/>
            <person name="Chertkov O."/>
            <person name="Currie B.J."/>
            <person name="Daligault H.E."/>
            <person name="Davenport K.W."/>
            <person name="Davis C."/>
            <person name="Gleasner C.D."/>
            <person name="Johnson S.L."/>
            <person name="Kaestli M."/>
            <person name="Koren S."/>
            <person name="Kunde Y.A."/>
            <person name="Mayo M."/>
            <person name="McMurry K.K."/>
            <person name="Price E.P."/>
            <person name="Reitenga K.G."/>
            <person name="Robison R."/>
            <person name="Rosovitz M.J."/>
            <person name="Sarovich D.S."/>
            <person name="Teshima H."/>
        </authorList>
    </citation>
    <scope>NUCLEOTIDE SEQUENCE [LARGE SCALE GENOMIC DNA]</scope>
    <source>
        <strain evidence="2 4">MSHR44</strain>
    </source>
</reference>
<keyword evidence="1" id="KW-0175">Coiled coil</keyword>
<dbReference type="InterPro" id="IPR009663">
    <property type="entry name" value="PAP_PilO"/>
</dbReference>
<dbReference type="Proteomes" id="UP000231878">
    <property type="component" value="Unassembled WGS sequence"/>
</dbReference>
<dbReference type="Pfam" id="PF06864">
    <property type="entry name" value="PAP_PilO"/>
    <property type="match status" value="1"/>
</dbReference>
<name>A0A095S4T5_BURPE</name>
<feature type="coiled-coil region" evidence="1">
    <location>
        <begin position="215"/>
        <end position="242"/>
    </location>
</feature>
<protein>
    <submittedName>
        <fullName evidence="3">PilO family protein</fullName>
    </submittedName>
    <submittedName>
        <fullName evidence="2">Pilin accessory family protein</fullName>
    </submittedName>
</protein>
<dbReference type="KEGG" id="but:X994_5511"/>
<dbReference type="RefSeq" id="WP_004187526.1">
    <property type="nucleotide sequence ID" value="NZ_AP028072.1"/>
</dbReference>
<comment type="caution">
    <text evidence="2">The sequence shown here is derived from an EMBL/GenBank/DDBJ whole genome shotgun (WGS) entry which is preliminary data.</text>
</comment>
<dbReference type="AlphaFoldDB" id="A0A095S4T5"/>
<gene>
    <name evidence="3" type="ORF">CWD88_19025</name>
    <name evidence="2" type="ORF">Y036_6264</name>
</gene>
<proteinExistence type="predicted"/>
<dbReference type="EMBL" id="JQIM01000006">
    <property type="protein sequence ID" value="KGX20200.1"/>
    <property type="molecule type" value="Genomic_DNA"/>
</dbReference>
<dbReference type="Proteomes" id="UP000030475">
    <property type="component" value="Unassembled WGS sequence"/>
</dbReference>
<reference evidence="3 5" key="2">
    <citation type="submission" date="2017-11" db="EMBL/GenBank/DDBJ databases">
        <title>Molecular characterization of Burkholderia pseudomallei and closely related isolates from Vietnam.</title>
        <authorList>
            <person name="Ustinov D.V."/>
            <person name="Antonov A.S."/>
            <person name="Avdusheva E.F."/>
            <person name="Shpak I.M."/>
            <person name="Zakharova I.B."/>
            <person name="Thi L.A."/>
            <person name="Teteryatnikova N."/>
            <person name="Lopasteyskaya Y.A."/>
            <person name="Kuzyutina J.A."/>
            <person name="Ngo T.N."/>
            <person name="Victorov D.V."/>
        </authorList>
    </citation>
    <scope>NUCLEOTIDE SEQUENCE [LARGE SCALE GENOMIC DNA]</scope>
    <source>
        <strain evidence="3 5">V1512</strain>
    </source>
</reference>
<dbReference type="GeneID" id="93063790"/>
<evidence type="ECO:0000313" key="4">
    <source>
        <dbReference type="Proteomes" id="UP000030475"/>
    </source>
</evidence>